<comment type="caution">
    <text evidence="3">The sequence shown here is derived from an EMBL/GenBank/DDBJ whole genome shotgun (WGS) entry which is preliminary data.</text>
</comment>
<dbReference type="InterPro" id="IPR000313">
    <property type="entry name" value="PWWP_dom"/>
</dbReference>
<organism evidence="3 4">
    <name type="scientific">Cuscuta australis</name>
    <dbReference type="NCBI Taxonomy" id="267555"/>
    <lineage>
        <taxon>Eukaryota</taxon>
        <taxon>Viridiplantae</taxon>
        <taxon>Streptophyta</taxon>
        <taxon>Embryophyta</taxon>
        <taxon>Tracheophyta</taxon>
        <taxon>Spermatophyta</taxon>
        <taxon>Magnoliopsida</taxon>
        <taxon>eudicotyledons</taxon>
        <taxon>Gunneridae</taxon>
        <taxon>Pentapetalae</taxon>
        <taxon>asterids</taxon>
        <taxon>lamiids</taxon>
        <taxon>Solanales</taxon>
        <taxon>Convolvulaceae</taxon>
        <taxon>Cuscuteae</taxon>
        <taxon>Cuscuta</taxon>
        <taxon>Cuscuta subgen. Grammica</taxon>
        <taxon>Cuscuta sect. Cleistogrammica</taxon>
    </lineage>
</organism>
<dbReference type="AlphaFoldDB" id="A0A328DKS2"/>
<feature type="compositionally biased region" description="Basic and acidic residues" evidence="1">
    <location>
        <begin position="307"/>
        <end position="321"/>
    </location>
</feature>
<dbReference type="EMBL" id="NQVE01000135">
    <property type="protein sequence ID" value="RAL45218.1"/>
    <property type="molecule type" value="Genomic_DNA"/>
</dbReference>
<protein>
    <recommendedName>
        <fullName evidence="2">PWWP domain-containing protein</fullName>
    </recommendedName>
</protein>
<dbReference type="Pfam" id="PF00855">
    <property type="entry name" value="PWWP"/>
    <property type="match status" value="1"/>
</dbReference>
<dbReference type="PANTHER" id="PTHR42851">
    <property type="entry name" value="ALDOLASE-RELATED"/>
    <property type="match status" value="1"/>
</dbReference>
<evidence type="ECO:0000256" key="1">
    <source>
        <dbReference type="SAM" id="MobiDB-lite"/>
    </source>
</evidence>
<name>A0A328DKS2_9ASTE</name>
<evidence type="ECO:0000313" key="3">
    <source>
        <dbReference type="EMBL" id="RAL45218.1"/>
    </source>
</evidence>
<keyword evidence="4" id="KW-1185">Reference proteome</keyword>
<feature type="compositionally biased region" description="Basic residues" evidence="1">
    <location>
        <begin position="292"/>
        <end position="302"/>
    </location>
</feature>
<feature type="compositionally biased region" description="Low complexity" evidence="1">
    <location>
        <begin position="11"/>
        <end position="20"/>
    </location>
</feature>
<dbReference type="SMART" id="SM00293">
    <property type="entry name" value="PWWP"/>
    <property type="match status" value="1"/>
</dbReference>
<proteinExistence type="predicted"/>
<feature type="region of interest" description="Disordered" evidence="1">
    <location>
        <begin position="292"/>
        <end position="338"/>
    </location>
</feature>
<feature type="compositionally biased region" description="Basic and acidic residues" evidence="1">
    <location>
        <begin position="506"/>
        <end position="523"/>
    </location>
</feature>
<dbReference type="PROSITE" id="PS50812">
    <property type="entry name" value="PWWP"/>
    <property type="match status" value="1"/>
</dbReference>
<feature type="region of interest" description="Disordered" evidence="1">
    <location>
        <begin position="1"/>
        <end position="32"/>
    </location>
</feature>
<reference evidence="3 4" key="1">
    <citation type="submission" date="2018-06" db="EMBL/GenBank/DDBJ databases">
        <title>The Genome of Cuscuta australis (Dodder) Provides Insight into the Evolution of Plant Parasitism.</title>
        <authorList>
            <person name="Liu H."/>
        </authorList>
    </citation>
    <scope>NUCLEOTIDE SEQUENCE [LARGE SCALE GENOMIC DNA]</scope>
    <source>
        <strain evidence="4">cv. Yunnan</strain>
        <tissue evidence="3">Vines</tissue>
    </source>
</reference>
<dbReference type="CDD" id="cd05162">
    <property type="entry name" value="PWWP"/>
    <property type="match status" value="1"/>
</dbReference>
<feature type="compositionally biased region" description="Basic and acidic residues" evidence="1">
    <location>
        <begin position="588"/>
        <end position="599"/>
    </location>
</feature>
<feature type="domain" description="PWWP" evidence="2">
    <location>
        <begin position="69"/>
        <end position="130"/>
    </location>
</feature>
<dbReference type="SUPFAM" id="SSF63748">
    <property type="entry name" value="Tudor/PWWP/MBT"/>
    <property type="match status" value="1"/>
</dbReference>
<feature type="compositionally biased region" description="Acidic residues" evidence="1">
    <location>
        <begin position="547"/>
        <end position="561"/>
    </location>
</feature>
<evidence type="ECO:0000259" key="2">
    <source>
        <dbReference type="PROSITE" id="PS50812"/>
    </source>
</evidence>
<accession>A0A328DKS2</accession>
<feature type="compositionally biased region" description="Acidic residues" evidence="1">
    <location>
        <begin position="601"/>
        <end position="620"/>
    </location>
</feature>
<gene>
    <name evidence="3" type="ORF">DM860_014628</name>
</gene>
<dbReference type="Proteomes" id="UP000249390">
    <property type="component" value="Unassembled WGS sequence"/>
</dbReference>
<evidence type="ECO:0000313" key="4">
    <source>
        <dbReference type="Proteomes" id="UP000249390"/>
    </source>
</evidence>
<dbReference type="PANTHER" id="PTHR42851:SF19">
    <property type="entry name" value="PWWP DOMAIN-CONTAINING PROTEIN 2-RELATED"/>
    <property type="match status" value="1"/>
</dbReference>
<feature type="compositionally biased region" description="Acidic residues" evidence="1">
    <location>
        <begin position="438"/>
        <end position="454"/>
    </location>
</feature>
<dbReference type="InterPro" id="IPR053063">
    <property type="entry name" value="PWWP_domain_containing_PDP"/>
</dbReference>
<feature type="region of interest" description="Disordered" evidence="1">
    <location>
        <begin position="438"/>
        <end position="637"/>
    </location>
</feature>
<sequence>MPAKSEGARLSSDGVSSSRSAGHLDAENESVSVNPTCDPQICVSQQRLPECPDLDRKGCLQECRTEYKVNELVWGKVSGHPWWPGQIFEPSAASRKAKKYSKREYYLIAYFGDHTFAWNDASRIKPFRTHFIQMETQSYSESFCQALDCALDEVSRRVEFGLSCLCLSNEVLTKIKTQTVVNRGIRKESFTREVSDDLSTVASFTPKVLIQRLKSLATSSDGGVNRLVFVVAKAQLLAFNRWRGSGELPEMIACGDLFENDDDIEVPAIPGVTAKEPKLHSEDRRCMRKRVKVDKTEKKAKHISSGNEKRKPRDQIKVKEIKKMKKPDGGNTQPTKPLRIGQRIPKASIQLGGSNAVSNAPTELPPLKEMLLKLSLAAKDPLNGYNFLESCGTFFFDFRDSDVKNNDLKEEENCNTVMPLKEESKEPSEHIVMEHEFDEDPPGIVDGEAEDSEEPSGHIVMEGESHVYLPGIVEGEAEESEEPSGQVVKEGESDEGPPGIMEGEAEESKELSEPIVMERKSDEDPPGTAEGEAEESEEPSRHVVMVDECDEDLPSIVEGEAEESKEPSGHIVTEGESDEDLPGIIVEGESKEPSEHIVMDVESDEDPPGIVEGEAEEPEEPSGHIVMDAESDEDPPVTVEVDTEESTPTTLILNFQDPEAVPLGADLNKMFRRFGPLDESLTEGKGNKSKIAKVVFKRQTDAESAFSNAGKFSTLGPSLISYRLHYLPKGK</sequence>
<dbReference type="Gene3D" id="2.30.30.140">
    <property type="match status" value="1"/>
</dbReference>